<gene>
    <name evidence="4" type="ORF">KB449_13525</name>
</gene>
<dbReference type="EMBL" id="JAGRPV010000001">
    <property type="protein sequence ID" value="MDI4645991.1"/>
    <property type="molecule type" value="Genomic_DNA"/>
</dbReference>
<sequence length="264" mass="29230">MAITVGQVLDALIAPVGKREDTVDTLKNGNPEEEVRGVAVVFLATYEVIGRAIASGANLIITHEPTYYNHLDETDWLSGDPVYERKRALIESSGVAVFRLHDYIHQYKPDGIVDGMLRALDWEAYADPDKTLMLTLPEDGGRTVRSIADEIKRKLGIDSVMVAGDPELAVTRFGFAVGAPGGRSQMAYLRERDIELLIAGETNEWETNEYVRDAADMGMNKAMIILGHQKSEELGMRTVVKLLRDAFPGLPVDHLELPTALRRI</sequence>
<keyword evidence="5" id="KW-1185">Reference proteome</keyword>
<dbReference type="SUPFAM" id="SSF102705">
    <property type="entry name" value="NIF3 (NGG1p interacting factor 3)-like"/>
    <property type="match status" value="1"/>
</dbReference>
<evidence type="ECO:0000256" key="2">
    <source>
        <dbReference type="ARBA" id="ARBA00022112"/>
    </source>
</evidence>
<dbReference type="PANTHER" id="PTHR13799:SF14">
    <property type="entry name" value="GTP CYCLOHYDROLASE 1 TYPE 2 HOMOLOG"/>
    <property type="match status" value="1"/>
</dbReference>
<evidence type="ECO:0000313" key="4">
    <source>
        <dbReference type="EMBL" id="MDI4645991.1"/>
    </source>
</evidence>
<organism evidence="4 5">
    <name type="scientific">Cohnella hashimotonis</name>
    <dbReference type="NCBI Taxonomy" id="2826895"/>
    <lineage>
        <taxon>Bacteria</taxon>
        <taxon>Bacillati</taxon>
        <taxon>Bacillota</taxon>
        <taxon>Bacilli</taxon>
        <taxon>Bacillales</taxon>
        <taxon>Paenibacillaceae</taxon>
        <taxon>Cohnella</taxon>
    </lineage>
</organism>
<dbReference type="InterPro" id="IPR036069">
    <property type="entry name" value="DUF34/NIF3_sf"/>
</dbReference>
<dbReference type="Pfam" id="PF01784">
    <property type="entry name" value="DUF34_NIF3"/>
    <property type="match status" value="1"/>
</dbReference>
<dbReference type="PANTHER" id="PTHR13799">
    <property type="entry name" value="NGG1 INTERACTING FACTOR 3"/>
    <property type="match status" value="1"/>
</dbReference>
<accession>A0ABT6THC7</accession>
<evidence type="ECO:0000256" key="1">
    <source>
        <dbReference type="ARBA" id="ARBA00006964"/>
    </source>
</evidence>
<keyword evidence="3" id="KW-0479">Metal-binding</keyword>
<dbReference type="Gene3D" id="3.40.1390.30">
    <property type="entry name" value="NIF3 (NGG1p interacting factor 3)-like"/>
    <property type="match status" value="2"/>
</dbReference>
<comment type="similarity">
    <text evidence="1">Belongs to the GTP cyclohydrolase I type 2/NIF3 family.</text>
</comment>
<dbReference type="Proteomes" id="UP001161691">
    <property type="component" value="Unassembled WGS sequence"/>
</dbReference>
<proteinExistence type="inferred from homology"/>
<dbReference type="InterPro" id="IPR002678">
    <property type="entry name" value="DUF34/NIF3"/>
</dbReference>
<comment type="caution">
    <text evidence="4">The sequence shown here is derived from an EMBL/GenBank/DDBJ whole genome shotgun (WGS) entry which is preliminary data.</text>
</comment>
<evidence type="ECO:0000256" key="3">
    <source>
        <dbReference type="ARBA" id="ARBA00022723"/>
    </source>
</evidence>
<dbReference type="RefSeq" id="WP_282908885.1">
    <property type="nucleotide sequence ID" value="NZ_JAGRPV010000001.1"/>
</dbReference>
<evidence type="ECO:0000313" key="5">
    <source>
        <dbReference type="Proteomes" id="UP001161691"/>
    </source>
</evidence>
<protein>
    <recommendedName>
        <fullName evidence="2">GTP cyclohydrolase 1 type 2 homolog</fullName>
    </recommendedName>
</protein>
<reference evidence="4" key="1">
    <citation type="submission" date="2023-04" db="EMBL/GenBank/DDBJ databases">
        <title>Comparative genomic analysis of Cohnella hashimotonis sp. nov., isolated from the International Space Station.</title>
        <authorList>
            <person name="Venkateswaran K."/>
            <person name="Simpson A."/>
        </authorList>
    </citation>
    <scope>NUCLEOTIDE SEQUENCE</scope>
    <source>
        <strain evidence="4">F6_2S_P_1</strain>
    </source>
</reference>
<name>A0ABT6THC7_9BACL</name>